<accession>A0ABS2EW76</accession>
<evidence type="ECO:0000256" key="5">
    <source>
        <dbReference type="ARBA" id="ARBA00023136"/>
    </source>
</evidence>
<dbReference type="InterPro" id="IPR039910">
    <property type="entry name" value="D15-like"/>
</dbReference>
<dbReference type="RefSeq" id="WP_204476106.1">
    <property type="nucleotide sequence ID" value="NZ_JACJJW010000024.1"/>
</dbReference>
<feature type="domain" description="POTRA" evidence="9">
    <location>
        <begin position="205"/>
        <end position="293"/>
    </location>
</feature>
<feature type="signal peptide" evidence="8">
    <location>
        <begin position="1"/>
        <end position="24"/>
    </location>
</feature>
<evidence type="ECO:0000256" key="4">
    <source>
        <dbReference type="ARBA" id="ARBA00022729"/>
    </source>
</evidence>
<evidence type="ECO:0000256" key="3">
    <source>
        <dbReference type="ARBA" id="ARBA00022692"/>
    </source>
</evidence>
<protein>
    <recommendedName>
        <fullName evidence="7">Outer membrane protein assembly factor BamA</fullName>
    </recommendedName>
</protein>
<comment type="caution">
    <text evidence="10">The sequence shown here is derived from an EMBL/GenBank/DDBJ whole genome shotgun (WGS) entry which is preliminary data.</text>
</comment>
<dbReference type="InterPro" id="IPR034746">
    <property type="entry name" value="POTRA"/>
</dbReference>
<evidence type="ECO:0000313" key="11">
    <source>
        <dbReference type="Proteomes" id="UP000703295"/>
    </source>
</evidence>
<evidence type="ECO:0000256" key="1">
    <source>
        <dbReference type="ARBA" id="ARBA00004370"/>
    </source>
</evidence>
<dbReference type="Proteomes" id="UP000703295">
    <property type="component" value="Unassembled WGS sequence"/>
</dbReference>
<name>A0ABS2EW76_9BACE</name>
<dbReference type="InterPro" id="IPR023707">
    <property type="entry name" value="OM_assembly_BamA"/>
</dbReference>
<keyword evidence="6" id="KW-0998">Cell outer membrane</keyword>
<evidence type="ECO:0000256" key="6">
    <source>
        <dbReference type="ARBA" id="ARBA00023237"/>
    </source>
</evidence>
<dbReference type="NCBIfam" id="TIGR03303">
    <property type="entry name" value="OM_YaeT"/>
    <property type="match status" value="1"/>
</dbReference>
<dbReference type="PANTHER" id="PTHR12815">
    <property type="entry name" value="SORTING AND ASSEMBLY MACHINERY SAMM50 PROTEIN FAMILY MEMBER"/>
    <property type="match status" value="1"/>
</dbReference>
<dbReference type="PROSITE" id="PS51779">
    <property type="entry name" value="POTRA"/>
    <property type="match status" value="3"/>
</dbReference>
<proteinExistence type="predicted"/>
<dbReference type="Gene3D" id="2.40.160.50">
    <property type="entry name" value="membrane protein fhac: a member of the omp85/tpsb transporter family"/>
    <property type="match status" value="1"/>
</dbReference>
<evidence type="ECO:0000256" key="7">
    <source>
        <dbReference type="NCBIfam" id="TIGR03303"/>
    </source>
</evidence>
<keyword evidence="5" id="KW-0472">Membrane</keyword>
<dbReference type="InterPro" id="IPR010827">
    <property type="entry name" value="BamA/TamA_POTRA"/>
</dbReference>
<dbReference type="PANTHER" id="PTHR12815:SF47">
    <property type="entry name" value="TRANSLOCATION AND ASSEMBLY MODULE SUBUNIT TAMA"/>
    <property type="match status" value="1"/>
</dbReference>
<comment type="subcellular location">
    <subcellularLocation>
        <location evidence="1">Membrane</location>
    </subcellularLocation>
</comment>
<evidence type="ECO:0000256" key="8">
    <source>
        <dbReference type="SAM" id="SignalP"/>
    </source>
</evidence>
<feature type="chain" id="PRO_5046699068" description="Outer membrane protein assembly factor BamA" evidence="8">
    <location>
        <begin position="25"/>
        <end position="884"/>
    </location>
</feature>
<dbReference type="PIRSF" id="PIRSF006076">
    <property type="entry name" value="OM_assembly_OMP85"/>
    <property type="match status" value="1"/>
</dbReference>
<evidence type="ECO:0000313" key="10">
    <source>
        <dbReference type="EMBL" id="MBM6758930.1"/>
    </source>
</evidence>
<keyword evidence="2" id="KW-1134">Transmembrane beta strand</keyword>
<organism evidence="10 11">
    <name type="scientific">Bacteroides mediterraneensis</name>
    <dbReference type="NCBI Taxonomy" id="1841856"/>
    <lineage>
        <taxon>Bacteria</taxon>
        <taxon>Pseudomonadati</taxon>
        <taxon>Bacteroidota</taxon>
        <taxon>Bacteroidia</taxon>
        <taxon>Bacteroidales</taxon>
        <taxon>Bacteroidaceae</taxon>
        <taxon>Bacteroides</taxon>
    </lineage>
</organism>
<reference evidence="10 11" key="1">
    <citation type="journal article" date="2021" name="Sci. Rep.">
        <title>The distribution of antibiotic resistance genes in chicken gut microbiota commensals.</title>
        <authorList>
            <person name="Juricova H."/>
            <person name="Matiasovicova J."/>
            <person name="Kubasova T."/>
            <person name="Cejkova D."/>
            <person name="Rychlik I."/>
        </authorList>
    </citation>
    <scope>NUCLEOTIDE SEQUENCE [LARGE SCALE GENOMIC DNA]</scope>
    <source>
        <strain evidence="10 11">An801</strain>
    </source>
</reference>
<dbReference type="Gene3D" id="3.10.20.310">
    <property type="entry name" value="membrane protein fhac"/>
    <property type="match status" value="5"/>
</dbReference>
<keyword evidence="3" id="KW-0812">Transmembrane</keyword>
<feature type="domain" description="POTRA" evidence="9">
    <location>
        <begin position="296"/>
        <end position="377"/>
    </location>
</feature>
<feature type="domain" description="POTRA" evidence="9">
    <location>
        <begin position="48"/>
        <end position="122"/>
    </location>
</feature>
<keyword evidence="11" id="KW-1185">Reference proteome</keyword>
<gene>
    <name evidence="10" type="primary">bamA</name>
    <name evidence="10" type="ORF">H6A31_09610</name>
</gene>
<keyword evidence="4 8" id="KW-0732">Signal</keyword>
<dbReference type="Pfam" id="PF07244">
    <property type="entry name" value="POTRA"/>
    <property type="match status" value="5"/>
</dbReference>
<evidence type="ECO:0000259" key="9">
    <source>
        <dbReference type="PROSITE" id="PS51779"/>
    </source>
</evidence>
<dbReference type="EMBL" id="JACJJW010000024">
    <property type="protein sequence ID" value="MBM6758930.1"/>
    <property type="molecule type" value="Genomic_DNA"/>
</dbReference>
<evidence type="ECO:0000256" key="2">
    <source>
        <dbReference type="ARBA" id="ARBA00022452"/>
    </source>
</evidence>
<sequence length="884" mass="101564">MQNRFSLILLIAACLSSISVGGQAQDNNTTTEPSNKPVILYNGTPKKYEIADIKVSGVKNYEDYVLIGISGLAVGQTITVPGDDITSAVKRYWRHGLFSDVKIVADKIVDNKIYLSIQLTQRPRITDIVIHGVKKSEREDLQAKLGMAKGTQVTPNLIDRAKILIKKHFDEKGFKNAEVNIIEREDPENKEQVYVDVNIDKKAKVKVHKITIDGNEVLTDKKLKRVMKKTNEKGKLINLFRAKKFIEERYEEDKQKIIDKYNELGYRDAQIVTDSVSPYDDKTVDVYMKIYEGQKYYLRDITWVGNTVYPSDLLNEQLRMKRGDVYNQKLLNDRISNDEDAIGNNYYNRGYVFYRLDPVEVNIDGDSIDLEMRITEGPQASISHVRINGNDRLYENIVRRELRTRPGDLFSKEALERSYREIAQMGHFNPENIKPDVQPNFEDGTVDINWGLESKANDQVEFSAGWGQTGIIGKLSLKFTNFSFANLFRKNDNYRGILPQGDGQTLTISGQTNGRYYQSYSVSFFDPWFGGKRPNSFSVSAFYSVQTDVSSQYYNSAFMNNYYNLYSGLGYYGGYTNYYDNYESYYDPDKSIKMFGVSVGWGKRLRWPDDYFTLSAELSYQRFMLKDWSYLYIKLNNGQYMNTGNCNNLSLNLTLSRNSSDNPIFPRYGSEFSASLQITPPYSLFSKKDYSTYGKDNYHDAASMYKWIEYHKWKFKAKTYTALMDIQKCPVLMTRTEFGILGHFNKYKRSPFETFYVGGDGMTGYSYNYASETIALRGYENGSLTPYGSEGYAYIRLGAELRYPLMLENSTSIYALGFVEAGNAWNNVTDFNPFKLKRSAGFGVRIFLPMIGMMGIDWAYGFDKIDGSMQYSGSQFHFIIGQEF</sequence>